<accession>A0A0R1MPZ5</accession>
<dbReference type="RefSeq" id="WP_055307687.1">
    <property type="nucleotide sequence ID" value="NZ_AZEC01000046.1"/>
</dbReference>
<dbReference type="InterPro" id="IPR050900">
    <property type="entry name" value="Transposase_IS3/IS150/IS904"/>
</dbReference>
<protein>
    <submittedName>
        <fullName evidence="3">Integrase</fullName>
    </submittedName>
</protein>
<name>A0A0R1MPZ5_9LACO</name>
<organism evidence="3 4">
    <name type="scientific">Schleiferilactobacillus perolens DSM 12744</name>
    <dbReference type="NCBI Taxonomy" id="1423792"/>
    <lineage>
        <taxon>Bacteria</taxon>
        <taxon>Bacillati</taxon>
        <taxon>Bacillota</taxon>
        <taxon>Bacilli</taxon>
        <taxon>Lactobacillales</taxon>
        <taxon>Lactobacillaceae</taxon>
        <taxon>Schleiferilactobacillus</taxon>
    </lineage>
</organism>
<dbReference type="AlphaFoldDB" id="A0A0R1MPZ5"/>
<dbReference type="PANTHER" id="PTHR46889:SF5">
    <property type="entry name" value="INTEGRASE PROTEIN"/>
    <property type="match status" value="1"/>
</dbReference>
<evidence type="ECO:0000313" key="3">
    <source>
        <dbReference type="EMBL" id="KRL06611.1"/>
    </source>
</evidence>
<comment type="caution">
    <text evidence="3">The sequence shown here is derived from an EMBL/GenBank/DDBJ whole genome shotgun (WGS) entry which is preliminary data.</text>
</comment>
<dbReference type="PATRIC" id="fig|1423792.3.peg.2414"/>
<dbReference type="NCBIfam" id="NF033516">
    <property type="entry name" value="transpos_IS3"/>
    <property type="match status" value="1"/>
</dbReference>
<dbReference type="Pfam" id="PF00665">
    <property type="entry name" value="rve"/>
    <property type="match status" value="1"/>
</dbReference>
<keyword evidence="4" id="KW-1185">Reference proteome</keyword>
<feature type="domain" description="Integrase catalytic" evidence="2">
    <location>
        <begin position="127"/>
        <end position="292"/>
    </location>
</feature>
<evidence type="ECO:0000259" key="2">
    <source>
        <dbReference type="PROSITE" id="PS50994"/>
    </source>
</evidence>
<dbReference type="PROSITE" id="PS50994">
    <property type="entry name" value="INTEGRASE"/>
    <property type="match status" value="1"/>
</dbReference>
<dbReference type="SUPFAM" id="SSF53098">
    <property type="entry name" value="Ribonuclease H-like"/>
    <property type="match status" value="1"/>
</dbReference>
<dbReference type="InterPro" id="IPR001584">
    <property type="entry name" value="Integrase_cat-core"/>
</dbReference>
<dbReference type="STRING" id="1423792.FD09_GL002371"/>
<comment type="function">
    <text evidence="1">Involved in the transposition of the insertion sequence.</text>
</comment>
<dbReference type="Gene3D" id="3.30.420.10">
    <property type="entry name" value="Ribonuclease H-like superfamily/Ribonuclease H"/>
    <property type="match status" value="1"/>
</dbReference>
<proteinExistence type="predicted"/>
<evidence type="ECO:0000313" key="4">
    <source>
        <dbReference type="Proteomes" id="UP000051330"/>
    </source>
</evidence>
<dbReference type="Pfam" id="PF13276">
    <property type="entry name" value="HTH_21"/>
    <property type="match status" value="1"/>
</dbReference>
<dbReference type="InterPro" id="IPR036397">
    <property type="entry name" value="RNaseH_sf"/>
</dbReference>
<evidence type="ECO:0000256" key="1">
    <source>
        <dbReference type="ARBA" id="ARBA00002286"/>
    </source>
</evidence>
<reference evidence="3 4" key="1">
    <citation type="journal article" date="2015" name="Genome Announc.">
        <title>Expanding the biotechnology potential of lactobacilli through comparative genomics of 213 strains and associated genera.</title>
        <authorList>
            <person name="Sun Z."/>
            <person name="Harris H.M."/>
            <person name="McCann A."/>
            <person name="Guo C."/>
            <person name="Argimon S."/>
            <person name="Zhang W."/>
            <person name="Yang X."/>
            <person name="Jeffery I.B."/>
            <person name="Cooney J.C."/>
            <person name="Kagawa T.F."/>
            <person name="Liu W."/>
            <person name="Song Y."/>
            <person name="Salvetti E."/>
            <person name="Wrobel A."/>
            <person name="Rasinkangas P."/>
            <person name="Parkhill J."/>
            <person name="Rea M.C."/>
            <person name="O'Sullivan O."/>
            <person name="Ritari J."/>
            <person name="Douillard F.P."/>
            <person name="Paul Ross R."/>
            <person name="Yang R."/>
            <person name="Briner A.E."/>
            <person name="Felis G.E."/>
            <person name="de Vos W.M."/>
            <person name="Barrangou R."/>
            <person name="Klaenhammer T.R."/>
            <person name="Caufield P.W."/>
            <person name="Cui Y."/>
            <person name="Zhang H."/>
            <person name="O'Toole P.W."/>
        </authorList>
    </citation>
    <scope>NUCLEOTIDE SEQUENCE [LARGE SCALE GENOMIC DNA]</scope>
    <source>
        <strain evidence="3 4">DSM 12744</strain>
    </source>
</reference>
<dbReference type="GO" id="GO:0003676">
    <property type="term" value="F:nucleic acid binding"/>
    <property type="evidence" value="ECO:0007669"/>
    <property type="project" value="InterPro"/>
</dbReference>
<dbReference type="Proteomes" id="UP000051330">
    <property type="component" value="Unassembled WGS sequence"/>
</dbReference>
<gene>
    <name evidence="3" type="ORF">FD09_GL002371</name>
</gene>
<dbReference type="InterPro" id="IPR012337">
    <property type="entry name" value="RNaseH-like_sf"/>
</dbReference>
<dbReference type="EMBL" id="AZEC01000046">
    <property type="protein sequence ID" value="KRL06611.1"/>
    <property type="molecule type" value="Genomic_DNA"/>
</dbReference>
<dbReference type="OrthoDB" id="9781005at2"/>
<sequence>MSLAERAVVDMSENAKYSQTKLLAVMNVPSSTFYSHKAPKSPTEHDLQDALIIEKIQEIVDAHEFNNSYGIKRMVQELADQYDIHTGEHRVHRLMQKIEYKSVITQSYKGNRGRPVVERDNLVKDIIIERPYQVLTTDVTYLVMPDKQKLYKASVLDWFTGDVIGAVVGYDMTSDLTKRALQTAMRQIPKSILNAETSIILHSDNGSHFISEEYEDTVSFYGLMHSFSSPGHPEHNTIIENYHSFFKSEFFNPRRLSWSINAIIAGAHRYDYWWNTTRISTKTRPAAIPLAA</sequence>
<dbReference type="InterPro" id="IPR025948">
    <property type="entry name" value="HTH-like_dom"/>
</dbReference>
<dbReference type="GO" id="GO:0015074">
    <property type="term" value="P:DNA integration"/>
    <property type="evidence" value="ECO:0007669"/>
    <property type="project" value="InterPro"/>
</dbReference>
<dbReference type="InterPro" id="IPR048020">
    <property type="entry name" value="Transpos_IS3"/>
</dbReference>
<dbReference type="PANTHER" id="PTHR46889">
    <property type="entry name" value="TRANSPOSASE INSF FOR INSERTION SEQUENCE IS3B-RELATED"/>
    <property type="match status" value="1"/>
</dbReference>